<feature type="region of interest" description="Disordered" evidence="9">
    <location>
        <begin position="1157"/>
        <end position="1215"/>
    </location>
</feature>
<dbReference type="GO" id="GO:0000977">
    <property type="term" value="F:RNA polymerase II transcription regulatory region sequence-specific DNA binding"/>
    <property type="evidence" value="ECO:0007669"/>
    <property type="project" value="TreeGrafter"/>
</dbReference>
<dbReference type="SUPFAM" id="SSF46689">
    <property type="entry name" value="Homeodomain-like"/>
    <property type="match status" value="3"/>
</dbReference>
<reference evidence="13 15" key="1">
    <citation type="submission" date="2021-11" db="EMBL/GenBank/DDBJ databases">
        <authorList>
            <person name="Islam A."/>
            <person name="Islam S."/>
            <person name="Flora M.S."/>
            <person name="Rahman M."/>
            <person name="Ziaur R.M."/>
            <person name="Epstein J.H."/>
            <person name="Hassan M."/>
            <person name="Klassen M."/>
            <person name="Woodard K."/>
            <person name="Webb A."/>
            <person name="Webby R.J."/>
            <person name="El Zowalaty M.E."/>
        </authorList>
    </citation>
    <scope>NUCLEOTIDE SEQUENCE [LARGE SCALE GENOMIC DNA]</scope>
    <source>
        <strain evidence="13">Pf1</strain>
    </source>
</reference>
<dbReference type="GO" id="GO:0008270">
    <property type="term" value="F:zinc ion binding"/>
    <property type="evidence" value="ECO:0007669"/>
    <property type="project" value="UniProtKB-KW"/>
</dbReference>
<feature type="region of interest" description="Disordered" evidence="9">
    <location>
        <begin position="71"/>
        <end position="147"/>
    </location>
</feature>
<feature type="domain" description="Homeobox" evidence="11">
    <location>
        <begin position="901"/>
        <end position="976"/>
    </location>
</feature>
<comment type="subcellular location">
    <subcellularLocation>
        <location evidence="1 6 8">Nucleus</location>
    </subcellularLocation>
</comment>
<evidence type="ECO:0000259" key="11">
    <source>
        <dbReference type="PROSITE" id="PS50071"/>
    </source>
</evidence>
<feature type="compositionally biased region" description="Low complexity" evidence="9">
    <location>
        <begin position="884"/>
        <end position="897"/>
    </location>
</feature>
<dbReference type="PROSITE" id="PS50089">
    <property type="entry name" value="ZF_RING_2"/>
    <property type="match status" value="1"/>
</dbReference>
<keyword evidence="6 8" id="KW-0539">Nucleus</keyword>
<dbReference type="Proteomes" id="UP001159659">
    <property type="component" value="Unassembled WGS sequence"/>
</dbReference>
<dbReference type="SUPFAM" id="SSF57903">
    <property type="entry name" value="FYVE/PHD zinc finger"/>
    <property type="match status" value="1"/>
</dbReference>
<dbReference type="GO" id="GO:0006357">
    <property type="term" value="P:regulation of transcription by RNA polymerase II"/>
    <property type="evidence" value="ECO:0007669"/>
    <property type="project" value="TreeGrafter"/>
</dbReference>
<feature type="DNA-binding region" description="Homeobox" evidence="6">
    <location>
        <begin position="903"/>
        <end position="977"/>
    </location>
</feature>
<evidence type="ECO:0000256" key="9">
    <source>
        <dbReference type="SAM" id="MobiDB-lite"/>
    </source>
</evidence>
<dbReference type="GO" id="GO:0003700">
    <property type="term" value="F:DNA-binding transcription factor activity"/>
    <property type="evidence" value="ECO:0007669"/>
    <property type="project" value="TreeGrafter"/>
</dbReference>
<evidence type="ECO:0000256" key="2">
    <source>
        <dbReference type="ARBA" id="ARBA00010341"/>
    </source>
</evidence>
<feature type="region of interest" description="Disordered" evidence="9">
    <location>
        <begin position="866"/>
        <end position="907"/>
    </location>
</feature>
<evidence type="ECO:0000259" key="10">
    <source>
        <dbReference type="PROSITE" id="PS50016"/>
    </source>
</evidence>
<keyword evidence="15" id="KW-1185">Reference proteome</keyword>
<feature type="compositionally biased region" description="Low complexity" evidence="9">
    <location>
        <begin position="504"/>
        <end position="515"/>
    </location>
</feature>
<dbReference type="GO" id="GO:0030154">
    <property type="term" value="P:cell differentiation"/>
    <property type="evidence" value="ECO:0007669"/>
    <property type="project" value="TreeGrafter"/>
</dbReference>
<dbReference type="Gene3D" id="1.10.10.60">
    <property type="entry name" value="Homeodomain-like"/>
    <property type="match status" value="3"/>
</dbReference>
<evidence type="ECO:0000313" key="13">
    <source>
        <dbReference type="EMBL" id="CAH0486474.1"/>
    </source>
</evidence>
<feature type="region of interest" description="Disordered" evidence="9">
    <location>
        <begin position="23"/>
        <end position="53"/>
    </location>
</feature>
<dbReference type="InterPro" id="IPR001356">
    <property type="entry name" value="HD"/>
</dbReference>
<accession>A0AAV0TDS7</accession>
<comment type="caution">
    <text evidence="14">The sequence shown here is derived from an EMBL/GenBank/DDBJ whole genome shotgun (WGS) entry which is preliminary data.</text>
</comment>
<dbReference type="Pfam" id="PF00046">
    <property type="entry name" value="Homeodomain"/>
    <property type="match status" value="3"/>
</dbReference>
<dbReference type="Pfam" id="PF00628">
    <property type="entry name" value="PHD"/>
    <property type="match status" value="1"/>
</dbReference>
<keyword evidence="3" id="KW-0479">Metal-binding</keyword>
<name>A0AAV0TDS7_9STRA</name>
<feature type="compositionally biased region" description="Acidic residues" evidence="9">
    <location>
        <begin position="1204"/>
        <end position="1215"/>
    </location>
</feature>
<dbReference type="EMBL" id="CAKLBC010000452">
    <property type="protein sequence ID" value="CAH0486474.1"/>
    <property type="molecule type" value="Genomic_DNA"/>
</dbReference>
<evidence type="ECO:0000256" key="6">
    <source>
        <dbReference type="PROSITE-ProRule" id="PRU00108"/>
    </source>
</evidence>
<dbReference type="InterPro" id="IPR001841">
    <property type="entry name" value="Znf_RING"/>
</dbReference>
<feature type="domain" description="Homeobox" evidence="11">
    <location>
        <begin position="1085"/>
        <end position="1150"/>
    </location>
</feature>
<keyword evidence="6 8" id="KW-0371">Homeobox</keyword>
<feature type="DNA-binding region" description="Homeobox" evidence="6">
    <location>
        <begin position="1087"/>
        <end position="1151"/>
    </location>
</feature>
<dbReference type="CDD" id="cd00086">
    <property type="entry name" value="homeodomain"/>
    <property type="match status" value="3"/>
</dbReference>
<feature type="domain" description="PHD-type" evidence="10">
    <location>
        <begin position="209"/>
        <end position="262"/>
    </location>
</feature>
<dbReference type="PROSITE" id="PS50016">
    <property type="entry name" value="ZF_PHD_2"/>
    <property type="match status" value="1"/>
</dbReference>
<evidence type="ECO:0000256" key="4">
    <source>
        <dbReference type="ARBA" id="ARBA00022771"/>
    </source>
</evidence>
<dbReference type="EMBL" id="CANTFK010000528">
    <property type="protein sequence ID" value="CAI5717273.1"/>
    <property type="molecule type" value="Genomic_DNA"/>
</dbReference>
<dbReference type="InterPro" id="IPR047152">
    <property type="entry name" value="Caudal_homeobox"/>
</dbReference>
<feature type="domain" description="RING-type" evidence="12">
    <location>
        <begin position="212"/>
        <end position="260"/>
    </location>
</feature>
<dbReference type="Gene3D" id="3.30.40.10">
    <property type="entry name" value="Zinc/RING finger domain, C3HC4 (zinc finger)"/>
    <property type="match status" value="1"/>
</dbReference>
<evidence type="ECO:0000313" key="14">
    <source>
        <dbReference type="EMBL" id="CAI5717273.1"/>
    </source>
</evidence>
<dbReference type="AlphaFoldDB" id="A0AAV0TDS7"/>
<feature type="compositionally biased region" description="Polar residues" evidence="9">
    <location>
        <begin position="127"/>
        <end position="137"/>
    </location>
</feature>
<feature type="DNA-binding region" description="Homeobox" evidence="6">
    <location>
        <begin position="529"/>
        <end position="601"/>
    </location>
</feature>
<dbReference type="PROSITE" id="PS50071">
    <property type="entry name" value="HOMEOBOX_2"/>
    <property type="match status" value="3"/>
</dbReference>
<dbReference type="SMART" id="SM00389">
    <property type="entry name" value="HOX"/>
    <property type="match status" value="3"/>
</dbReference>
<evidence type="ECO:0000256" key="1">
    <source>
        <dbReference type="ARBA" id="ARBA00004123"/>
    </source>
</evidence>
<dbReference type="InterPro" id="IPR013083">
    <property type="entry name" value="Znf_RING/FYVE/PHD"/>
</dbReference>
<feature type="compositionally biased region" description="Low complexity" evidence="9">
    <location>
        <begin position="523"/>
        <end position="534"/>
    </location>
</feature>
<feature type="region of interest" description="Disordered" evidence="9">
    <location>
        <begin position="991"/>
        <end position="1021"/>
    </location>
</feature>
<organism evidence="14 16">
    <name type="scientific">Peronospora farinosa</name>
    <dbReference type="NCBI Taxonomy" id="134698"/>
    <lineage>
        <taxon>Eukaryota</taxon>
        <taxon>Sar</taxon>
        <taxon>Stramenopiles</taxon>
        <taxon>Oomycota</taxon>
        <taxon>Peronosporomycetes</taxon>
        <taxon>Peronosporales</taxon>
        <taxon>Peronosporaceae</taxon>
        <taxon>Peronospora</taxon>
    </lineage>
</organism>
<feature type="region of interest" description="Disordered" evidence="9">
    <location>
        <begin position="429"/>
        <end position="449"/>
    </location>
</feature>
<comment type="similarity">
    <text evidence="2">Belongs to the Caudal homeobox family.</text>
</comment>
<evidence type="ECO:0000256" key="3">
    <source>
        <dbReference type="ARBA" id="ARBA00022723"/>
    </source>
</evidence>
<proteinExistence type="inferred from homology"/>
<evidence type="ECO:0000256" key="7">
    <source>
        <dbReference type="PROSITE-ProRule" id="PRU00175"/>
    </source>
</evidence>
<dbReference type="FunFam" id="1.10.10.60:FF:000460">
    <property type="entry name" value="Homebox and aldo/keto reductase"/>
    <property type="match status" value="1"/>
</dbReference>
<evidence type="ECO:0000259" key="12">
    <source>
        <dbReference type="PROSITE" id="PS50089"/>
    </source>
</evidence>
<feature type="compositionally biased region" description="Basic and acidic residues" evidence="9">
    <location>
        <begin position="76"/>
        <end position="104"/>
    </location>
</feature>
<evidence type="ECO:0000256" key="8">
    <source>
        <dbReference type="RuleBase" id="RU000682"/>
    </source>
</evidence>
<keyword evidence="4 7" id="KW-0863">Zinc-finger</keyword>
<evidence type="ECO:0000313" key="15">
    <source>
        <dbReference type="Proteomes" id="UP001157938"/>
    </source>
</evidence>
<dbReference type="InterPro" id="IPR009057">
    <property type="entry name" value="Homeodomain-like_sf"/>
</dbReference>
<dbReference type="InterPro" id="IPR019787">
    <property type="entry name" value="Znf_PHD-finger"/>
</dbReference>
<evidence type="ECO:0000313" key="16">
    <source>
        <dbReference type="Proteomes" id="UP001159659"/>
    </source>
</evidence>
<dbReference type="PANTHER" id="PTHR24332">
    <property type="entry name" value="HOMEOBOX PROTEIN CDX"/>
    <property type="match status" value="1"/>
</dbReference>
<evidence type="ECO:0000256" key="5">
    <source>
        <dbReference type="ARBA" id="ARBA00022833"/>
    </source>
</evidence>
<reference evidence="14" key="2">
    <citation type="submission" date="2022-12" db="EMBL/GenBank/DDBJ databases">
        <authorList>
            <person name="Webb A."/>
        </authorList>
    </citation>
    <scope>NUCLEOTIDE SEQUENCE</scope>
    <source>
        <strain evidence="14">Pf2</strain>
    </source>
</reference>
<dbReference type="Proteomes" id="UP001157938">
    <property type="component" value="Unassembled WGS sequence"/>
</dbReference>
<gene>
    <name evidence="13" type="ORF">PFR001_LOCUS2102</name>
    <name evidence="14" type="ORF">PFR002_LOCUS3422</name>
</gene>
<sequence>MEEKMVINDATERKKALLVYKSKLHSTSDDDDDVSEDEDEDTVSNKSDRKGLFLPAVRPSAHCLDQIHHHQVKSIAGKDTKNGEEGGVKAKKDDDDDDSTKAPFDDELDSSATSRRPETDEEDDTISKTAKLSQILSPFNLDEDNNHKQMPMHNETDLTSEAAFNRVLSPNLDITSIENVERNPTTLLLKSGTSNVGTIIAARRRTVARKECEVCHEPRNGRRALLCVQCKCMYHTSCFRQQFSKVIQGPNRQWYCPDCEPTEKSDQAEKLSTSTPRKQQRVDSSVKGRVNRVVKSSSMIRGKMDNDDRYGLGGGLTGAETEFEVQRLTDLALRAGKNINATILEQTVEMLHISQTLTKEINSIMGPTWLESPLHGVVYDASSGNSNYDVKHMQQKQQVSSPSPPPFLLVPTSSSMHASSASSAQIIATNDNNPHADGSNRTPAGWNAAASSTVSEKDILLRRVYNGLGSLKQLFEQLQVAGIQFEIDLMKEVVVAPNEDRKGASSSGSRKSQGSTGTGGRSASGSKGKSGASRLYSSKQIQKLEEWYQRSSRPESSEIHSMYRIINCPDYADPELQPEGISVKQIRIWFDNRRAKERLDYMRLKMKDISTTDMDADSVKKMKAAYIDEAKEVLEARVSRMRENGQGSGQVVDEADMALIANTADQSIYGRVSRASLSGTGKANSELVNATKDGIENLRYPSSFGSSGQKKRIRIDYVASVRKTIKDARDAGKSEEETRALRTAAIERARERLHVPYKNARTGPSKPLGMEEVLHIKMKMLKLLEEDAPAEELTDIIELLLSLIVPHVILIESGIQQQLELVLLAHKDNKELVRQTKKLQEEFQFIAENGDTPTVVATMVGETISSKKRKEKSRPLLLSMDTESLPGTPGSSPISGPAPSPESRRPRVKFSLAQLVKLEKYFHKEDTPSKKKLDKIAARLNGIASMDPSSDAAQRSIDYKQIRCWFYKRRSANQPPQALSGADLHIEDAVLNSSSSSDTESDDDNLSDKGRTKSTLNSMTPSLSVFGAKRKGLSGDDNISVKRPKVETPVQPAPSEAAAAEYKNAMITKKSDDEVAGSIHAGRFFNVKQLATIIEEYEKNPRPTMARLEELLKILNQVDHINEYSANAMGLTMQQIETWFSTRRTKERFDLIKMKSKETRAGIQESSGGGSEGDERREIETKPVSVNHIGQFNGIKEATGDNQTIDEAEDMTVDA</sequence>
<keyword evidence="6 8" id="KW-0238">DNA-binding</keyword>
<feature type="region of interest" description="Disordered" evidence="9">
    <location>
        <begin position="394"/>
        <end position="414"/>
    </location>
</feature>
<protein>
    <submittedName>
        <fullName evidence="14">Uncharacterized protein</fullName>
    </submittedName>
</protein>
<dbReference type="GO" id="GO:0009948">
    <property type="term" value="P:anterior/posterior axis specification"/>
    <property type="evidence" value="ECO:0007669"/>
    <property type="project" value="TreeGrafter"/>
</dbReference>
<dbReference type="GO" id="GO:0005634">
    <property type="term" value="C:nucleus"/>
    <property type="evidence" value="ECO:0007669"/>
    <property type="project" value="UniProtKB-SubCell"/>
</dbReference>
<keyword evidence="5" id="KW-0862">Zinc</keyword>
<dbReference type="PROSITE" id="PS01359">
    <property type="entry name" value="ZF_PHD_1"/>
    <property type="match status" value="1"/>
</dbReference>
<feature type="region of interest" description="Disordered" evidence="9">
    <location>
        <begin position="499"/>
        <end position="535"/>
    </location>
</feature>
<dbReference type="InterPro" id="IPR011011">
    <property type="entry name" value="Znf_FYVE_PHD"/>
</dbReference>
<dbReference type="PANTHER" id="PTHR24332:SF9">
    <property type="entry name" value="HOMEOTIC PROTEIN CAUDAL"/>
    <property type="match status" value="1"/>
</dbReference>
<feature type="domain" description="Homeobox" evidence="11">
    <location>
        <begin position="527"/>
        <end position="600"/>
    </location>
</feature>
<feature type="compositionally biased region" description="Acidic residues" evidence="9">
    <location>
        <begin position="29"/>
        <end position="42"/>
    </location>
</feature>
<dbReference type="InterPro" id="IPR019786">
    <property type="entry name" value="Zinc_finger_PHD-type_CS"/>
</dbReference>